<proteinExistence type="predicted"/>
<dbReference type="RefSeq" id="WP_268236533.1">
    <property type="nucleotide sequence ID" value="NZ_BMJY01000008.1"/>
</dbReference>
<reference evidence="1" key="1">
    <citation type="journal article" date="2014" name="Int. J. Syst. Evol. Microbiol.">
        <title>Complete genome sequence of Corynebacterium casei LMG S-19264T (=DSM 44701T), isolated from a smear-ripened cheese.</title>
        <authorList>
            <consortium name="US DOE Joint Genome Institute (JGI-PGF)"/>
            <person name="Walter F."/>
            <person name="Albersmeier A."/>
            <person name="Kalinowski J."/>
            <person name="Ruckert C."/>
        </authorList>
    </citation>
    <scope>NUCLEOTIDE SEQUENCE</scope>
    <source>
        <strain evidence="1">CGMCC 1.15794</strain>
    </source>
</reference>
<keyword evidence="2" id="KW-1185">Reference proteome</keyword>
<reference evidence="1" key="2">
    <citation type="submission" date="2020-09" db="EMBL/GenBank/DDBJ databases">
        <authorList>
            <person name="Sun Q."/>
            <person name="Zhou Y."/>
        </authorList>
    </citation>
    <scope>NUCLEOTIDE SEQUENCE</scope>
    <source>
        <strain evidence="1">CGMCC 1.15794</strain>
    </source>
</reference>
<dbReference type="Proteomes" id="UP000657592">
    <property type="component" value="Unassembled WGS sequence"/>
</dbReference>
<evidence type="ECO:0000313" key="1">
    <source>
        <dbReference type="EMBL" id="GGH44913.1"/>
    </source>
</evidence>
<dbReference type="AlphaFoldDB" id="A0A917MP29"/>
<accession>A0A917MP29</accession>
<protein>
    <submittedName>
        <fullName evidence="1">Uncharacterized protein</fullName>
    </submittedName>
</protein>
<comment type="caution">
    <text evidence="1">The sequence shown here is derived from an EMBL/GenBank/DDBJ whole genome shotgun (WGS) entry which is preliminary data.</text>
</comment>
<name>A0A917MP29_9MICO</name>
<evidence type="ECO:0000313" key="2">
    <source>
        <dbReference type="Proteomes" id="UP000657592"/>
    </source>
</evidence>
<organism evidence="1 2">
    <name type="scientific">Microbacterium album</name>
    <dbReference type="NCBI Taxonomy" id="2053191"/>
    <lineage>
        <taxon>Bacteria</taxon>
        <taxon>Bacillati</taxon>
        <taxon>Actinomycetota</taxon>
        <taxon>Actinomycetes</taxon>
        <taxon>Micrococcales</taxon>
        <taxon>Microbacteriaceae</taxon>
        <taxon>Microbacterium</taxon>
    </lineage>
</organism>
<sequence>MAGEHELRQILSELQKQTKLLKEIKDAVEGVEGAVYNTALES</sequence>
<dbReference type="EMBL" id="BMJY01000008">
    <property type="protein sequence ID" value="GGH44913.1"/>
    <property type="molecule type" value="Genomic_DNA"/>
</dbReference>
<gene>
    <name evidence="1" type="ORF">GCM10010921_19930</name>
</gene>